<dbReference type="GO" id="GO:0004497">
    <property type="term" value="F:monooxygenase activity"/>
    <property type="evidence" value="ECO:0007669"/>
    <property type="project" value="UniProtKB-KW"/>
</dbReference>
<keyword evidence="6 8" id="KW-0408">Iron</keyword>
<evidence type="ECO:0000256" key="5">
    <source>
        <dbReference type="ARBA" id="ARBA00023002"/>
    </source>
</evidence>
<dbReference type="SUPFAM" id="SSF48264">
    <property type="entry name" value="Cytochrome P450"/>
    <property type="match status" value="1"/>
</dbReference>
<keyword evidence="12" id="KW-1185">Reference proteome</keyword>
<keyword evidence="4 8" id="KW-0479">Metal-binding</keyword>
<dbReference type="OrthoDB" id="1470350at2759"/>
<dbReference type="GO" id="GO:0016705">
    <property type="term" value="F:oxidoreductase activity, acting on paired donors, with incorporation or reduction of molecular oxygen"/>
    <property type="evidence" value="ECO:0007669"/>
    <property type="project" value="InterPro"/>
</dbReference>
<proteinExistence type="inferred from homology"/>
<evidence type="ECO:0000256" key="7">
    <source>
        <dbReference type="ARBA" id="ARBA00023033"/>
    </source>
</evidence>
<dbReference type="RefSeq" id="XP_003653634.1">
    <property type="nucleotide sequence ID" value="XM_003653586.1"/>
</dbReference>
<keyword evidence="5 9" id="KW-0560">Oxidoreductase</keyword>
<evidence type="ECO:0000256" key="6">
    <source>
        <dbReference type="ARBA" id="ARBA00023004"/>
    </source>
</evidence>
<dbReference type="Gene3D" id="1.10.630.10">
    <property type="entry name" value="Cytochrome P450"/>
    <property type="match status" value="1"/>
</dbReference>
<evidence type="ECO:0000256" key="8">
    <source>
        <dbReference type="PIRSR" id="PIRSR602401-1"/>
    </source>
</evidence>
<evidence type="ECO:0000256" key="10">
    <source>
        <dbReference type="SAM" id="SignalP"/>
    </source>
</evidence>
<dbReference type="PRINTS" id="PR00463">
    <property type="entry name" value="EP450I"/>
</dbReference>
<evidence type="ECO:0000256" key="2">
    <source>
        <dbReference type="ARBA" id="ARBA00010617"/>
    </source>
</evidence>
<dbReference type="GO" id="GO:0020037">
    <property type="term" value="F:heme binding"/>
    <property type="evidence" value="ECO:0007669"/>
    <property type="project" value="InterPro"/>
</dbReference>
<dbReference type="EMBL" id="CP003010">
    <property type="protein sequence ID" value="AEO67298.1"/>
    <property type="molecule type" value="Genomic_DNA"/>
</dbReference>
<reference evidence="11 12" key="1">
    <citation type="journal article" date="2011" name="Nat. Biotechnol.">
        <title>Comparative genomic analysis of the thermophilic biomass-degrading fungi Myceliophthora thermophila and Thielavia terrestris.</title>
        <authorList>
            <person name="Berka R.M."/>
            <person name="Grigoriev I.V."/>
            <person name="Otillar R."/>
            <person name="Salamov A."/>
            <person name="Grimwood J."/>
            <person name="Reid I."/>
            <person name="Ishmael N."/>
            <person name="John T."/>
            <person name="Darmond C."/>
            <person name="Moisan M.-C."/>
            <person name="Henrissat B."/>
            <person name="Coutinho P.M."/>
            <person name="Lombard V."/>
            <person name="Natvig D.O."/>
            <person name="Lindquist E."/>
            <person name="Schmutz J."/>
            <person name="Lucas S."/>
            <person name="Harris P."/>
            <person name="Powlowski J."/>
            <person name="Bellemare A."/>
            <person name="Taylor D."/>
            <person name="Butler G."/>
            <person name="de Vries R.P."/>
            <person name="Allijn I.E."/>
            <person name="van den Brink J."/>
            <person name="Ushinsky S."/>
            <person name="Storms R."/>
            <person name="Powell A.J."/>
            <person name="Paulsen I.T."/>
            <person name="Elbourne L.D.H."/>
            <person name="Baker S.E."/>
            <person name="Magnuson J."/>
            <person name="LaBoissiere S."/>
            <person name="Clutterbuck A.J."/>
            <person name="Martinez D."/>
            <person name="Wogulis M."/>
            <person name="de Leon A.L."/>
            <person name="Rey M.W."/>
            <person name="Tsang A."/>
        </authorList>
    </citation>
    <scope>NUCLEOTIDE SEQUENCE [LARGE SCALE GENOMIC DNA]</scope>
    <source>
        <strain evidence="12">ATCC 38088 / NRRL 8126</strain>
    </source>
</reference>
<dbReference type="KEGG" id="ttt:THITE_118257"/>
<keyword evidence="7 9" id="KW-0503">Monooxygenase</keyword>
<dbReference type="Pfam" id="PF00067">
    <property type="entry name" value="p450"/>
    <property type="match status" value="1"/>
</dbReference>
<sequence length="534" mass="61359">MWFFTLLALGVPVLYLLNRWSTSRNERRRIEREAIRRGCSPPPVMPRKGFMGFGWLAEGLRATKTDRGPQHVIESIDQEMGKDVHTVLVGIFDYDLIVSRDPANVQAVLATEAHDWDISEHRAASWEPLKHSRSLIRPQFSMQQINDLDLLERHVQQLIAAISRHRDGGCAQGWTRKFDLQPLFYNLALDVVTEMVYGYSVHSQNPAERVELPELPGHEPSDRANIGKHMDAGKFWVETRGALWKYRWLLPSWPFSKHCAAVHKYAEWFVQLRLRRGDDYLDGLQHQQGAANKDRYVLLHELAKMTQDPVELRSQTLNVLIAGRDTTAALLGWAFYLLARHPRVWNKLRRDVLEKFGHNPPRGFGTKEFRVLLPYLHAVINETLRVAPVVPLNERVALRDTILPRGGGPNRDRPIFVPKGTQILIPTYAMAQRPDLWGPDYDQFRPERWLEDGGRRFGFEFLPFGGGVRQCLGQQFARIKAAYVTVRLLQRYDRIENAETPPDGPMRFHHTIENRSGSGVQVRLHEADADPSAP</sequence>
<dbReference type="HOGENOM" id="CLU_001570_27_0_1"/>
<dbReference type="CDD" id="cd11063">
    <property type="entry name" value="CYP52"/>
    <property type="match status" value="1"/>
</dbReference>
<organism evidence="11 12">
    <name type="scientific">Thermothielavioides terrestris (strain ATCC 38088 / NRRL 8126)</name>
    <name type="common">Thielavia terrestris</name>
    <dbReference type="NCBI Taxonomy" id="578455"/>
    <lineage>
        <taxon>Eukaryota</taxon>
        <taxon>Fungi</taxon>
        <taxon>Dikarya</taxon>
        <taxon>Ascomycota</taxon>
        <taxon>Pezizomycotina</taxon>
        <taxon>Sordariomycetes</taxon>
        <taxon>Sordariomycetidae</taxon>
        <taxon>Sordariales</taxon>
        <taxon>Chaetomiaceae</taxon>
        <taxon>Thermothielavioides</taxon>
        <taxon>Thermothielavioides terrestris</taxon>
    </lineage>
</organism>
<name>G2R0N7_THETT</name>
<dbReference type="InterPro" id="IPR002401">
    <property type="entry name" value="Cyt_P450_E_grp-I"/>
</dbReference>
<dbReference type="STRING" id="578455.G2R0N7"/>
<evidence type="ECO:0000256" key="4">
    <source>
        <dbReference type="ARBA" id="ARBA00022723"/>
    </source>
</evidence>
<dbReference type="InterPro" id="IPR047146">
    <property type="entry name" value="Cyt_P450_E_CYP52_fungi"/>
</dbReference>
<dbReference type="AlphaFoldDB" id="G2R0N7"/>
<feature type="chain" id="PRO_5003436111" description="Cytochrome P450" evidence="10">
    <location>
        <begin position="24"/>
        <end position="534"/>
    </location>
</feature>
<evidence type="ECO:0008006" key="13">
    <source>
        <dbReference type="Google" id="ProtNLM"/>
    </source>
</evidence>
<dbReference type="PRINTS" id="PR00385">
    <property type="entry name" value="P450"/>
</dbReference>
<gene>
    <name evidence="11" type="ORF">THITE_118257</name>
</gene>
<evidence type="ECO:0000313" key="11">
    <source>
        <dbReference type="EMBL" id="AEO67298.1"/>
    </source>
</evidence>
<dbReference type="InterPro" id="IPR001128">
    <property type="entry name" value="Cyt_P450"/>
</dbReference>
<dbReference type="InterPro" id="IPR017972">
    <property type="entry name" value="Cyt_P450_CS"/>
</dbReference>
<accession>G2R0N7</accession>
<dbReference type="PANTHER" id="PTHR24287">
    <property type="entry name" value="P450, PUTATIVE (EUROFUNG)-RELATED"/>
    <property type="match status" value="1"/>
</dbReference>
<dbReference type="InterPro" id="IPR036396">
    <property type="entry name" value="Cyt_P450_sf"/>
</dbReference>
<evidence type="ECO:0000256" key="3">
    <source>
        <dbReference type="ARBA" id="ARBA00022617"/>
    </source>
</evidence>
<dbReference type="eggNOG" id="KOG0157">
    <property type="taxonomic scope" value="Eukaryota"/>
</dbReference>
<dbReference type="PANTHER" id="PTHR24287:SF1">
    <property type="entry name" value="P450, PUTATIVE (EUROFUNG)-RELATED"/>
    <property type="match status" value="1"/>
</dbReference>
<dbReference type="Proteomes" id="UP000008181">
    <property type="component" value="Chromosome 2"/>
</dbReference>
<evidence type="ECO:0000256" key="9">
    <source>
        <dbReference type="RuleBase" id="RU000461"/>
    </source>
</evidence>
<dbReference type="GO" id="GO:0005506">
    <property type="term" value="F:iron ion binding"/>
    <property type="evidence" value="ECO:0007669"/>
    <property type="project" value="InterPro"/>
</dbReference>
<dbReference type="GeneID" id="11520804"/>
<comment type="cofactor">
    <cofactor evidence="1 8">
        <name>heme</name>
        <dbReference type="ChEBI" id="CHEBI:30413"/>
    </cofactor>
</comment>
<evidence type="ECO:0000313" key="12">
    <source>
        <dbReference type="Proteomes" id="UP000008181"/>
    </source>
</evidence>
<evidence type="ECO:0000256" key="1">
    <source>
        <dbReference type="ARBA" id="ARBA00001971"/>
    </source>
</evidence>
<protein>
    <recommendedName>
        <fullName evidence="13">Cytochrome P450</fullName>
    </recommendedName>
</protein>
<dbReference type="PROSITE" id="PS00086">
    <property type="entry name" value="CYTOCHROME_P450"/>
    <property type="match status" value="1"/>
</dbReference>
<keyword evidence="3 8" id="KW-0349">Heme</keyword>
<comment type="similarity">
    <text evidence="2 9">Belongs to the cytochrome P450 family.</text>
</comment>
<keyword evidence="10" id="KW-0732">Signal</keyword>
<feature type="binding site" description="axial binding residue" evidence="8">
    <location>
        <position position="471"/>
    </location>
    <ligand>
        <name>heme</name>
        <dbReference type="ChEBI" id="CHEBI:30413"/>
    </ligand>
    <ligandPart>
        <name>Fe</name>
        <dbReference type="ChEBI" id="CHEBI:18248"/>
    </ligandPart>
</feature>
<feature type="signal peptide" evidence="10">
    <location>
        <begin position="1"/>
        <end position="23"/>
    </location>
</feature>